<proteinExistence type="inferred from homology"/>
<dbReference type="EMBL" id="JAZHGC010000023">
    <property type="protein sequence ID" value="MEM5289136.1"/>
    <property type="molecule type" value="Genomic_DNA"/>
</dbReference>
<evidence type="ECO:0000256" key="4">
    <source>
        <dbReference type="SAM" id="SignalP"/>
    </source>
</evidence>
<dbReference type="NCBIfam" id="NF037995">
    <property type="entry name" value="TRAP_S1"/>
    <property type="match status" value="1"/>
</dbReference>
<dbReference type="Pfam" id="PF03480">
    <property type="entry name" value="DctP"/>
    <property type="match status" value="1"/>
</dbReference>
<dbReference type="RefSeq" id="WP_201656727.1">
    <property type="nucleotide sequence ID" value="NZ_CAJHCS010000025.1"/>
</dbReference>
<organism evidence="5 6">
    <name type="scientific">Paraburkholderia sabiae</name>
    <dbReference type="NCBI Taxonomy" id="273251"/>
    <lineage>
        <taxon>Bacteria</taxon>
        <taxon>Pseudomonadati</taxon>
        <taxon>Pseudomonadota</taxon>
        <taxon>Betaproteobacteria</taxon>
        <taxon>Burkholderiales</taxon>
        <taxon>Burkholderiaceae</taxon>
        <taxon>Paraburkholderia</taxon>
    </lineage>
</organism>
<comment type="caution">
    <text evidence="5">The sequence shown here is derived from an EMBL/GenBank/DDBJ whole genome shotgun (WGS) entry which is preliminary data.</text>
</comment>
<dbReference type="PANTHER" id="PTHR33376">
    <property type="match status" value="1"/>
</dbReference>
<comment type="similarity">
    <text evidence="1">Belongs to the bacterial solute-binding protein 7 family.</text>
</comment>
<evidence type="ECO:0000313" key="6">
    <source>
        <dbReference type="Proteomes" id="UP001494588"/>
    </source>
</evidence>
<dbReference type="PROSITE" id="PS51257">
    <property type="entry name" value="PROKAR_LIPOPROTEIN"/>
    <property type="match status" value="1"/>
</dbReference>
<feature type="chain" id="PRO_5045294625" evidence="4">
    <location>
        <begin position="28"/>
        <end position="339"/>
    </location>
</feature>
<sequence length="339" mass="37673">MKRLGNWLTTLFAASACALAALPAAHADDTITLKMAHQWPDDPNDYVVQTGKKFAQEVMQRSGGKIHIDIFPAESLVKALNMHTALRSGSVDLAIYPYIYAAGAIPQMNLILLPGLWKTPDDVYRFRTSAPWRELEAKMEAYGFKTLCWIQISGGMASKGKPVNVPADLQKAKVRGAGKMMEAALQSAGASTVSMASSETYNAMQLGLLDGLWTSSGTFGSYRLYEVAKYYDSPEQYSIYYTIEPIAISMKTWNKLTPAQQKIMTDVGQSLEQSAFEGAKADDRRVAQLFASHGVQIHKMTLDEWTQWQKLFQQVSFTKFRNEVPDGARLLDQSVAIYK</sequence>
<reference evidence="5 6" key="1">
    <citation type="submission" date="2024-01" db="EMBL/GenBank/DDBJ databases">
        <title>The diversity of rhizobia nodulating Mimosa spp. in eleven states of Brazil covering several biomes is determined by host plant, location, and edaphic factors.</title>
        <authorList>
            <person name="Rouws L."/>
            <person name="Barauna A."/>
            <person name="Beukes C."/>
            <person name="De Faria S.M."/>
            <person name="Gross E."/>
            <person name="Dos Reis Junior F.B."/>
            <person name="Simon M."/>
            <person name="Maluk M."/>
            <person name="Odee D.W."/>
            <person name="Kenicer G."/>
            <person name="Young J.P.W."/>
            <person name="Reis V.M."/>
            <person name="Zilli J."/>
            <person name="James E.K."/>
        </authorList>
    </citation>
    <scope>NUCLEOTIDE SEQUENCE [LARGE SCALE GENOMIC DNA]</scope>
    <source>
        <strain evidence="5 6">JPY77</strain>
    </source>
</reference>
<dbReference type="InterPro" id="IPR018389">
    <property type="entry name" value="DctP_fam"/>
</dbReference>
<evidence type="ECO:0000256" key="3">
    <source>
        <dbReference type="ARBA" id="ARBA00022729"/>
    </source>
</evidence>
<evidence type="ECO:0000313" key="5">
    <source>
        <dbReference type="EMBL" id="MEM5289136.1"/>
    </source>
</evidence>
<protein>
    <submittedName>
        <fullName evidence="5">TRAP transporter substrate-binding protein DctP</fullName>
    </submittedName>
</protein>
<accession>A0ABU9QI97</accession>
<keyword evidence="6" id="KW-1185">Reference proteome</keyword>
<name>A0ABU9QI97_9BURK</name>
<evidence type="ECO:0000256" key="2">
    <source>
        <dbReference type="ARBA" id="ARBA00022448"/>
    </source>
</evidence>
<dbReference type="PANTHER" id="PTHR33376:SF7">
    <property type="entry name" value="C4-DICARBOXYLATE-BINDING PROTEIN DCTB"/>
    <property type="match status" value="1"/>
</dbReference>
<evidence type="ECO:0000256" key="1">
    <source>
        <dbReference type="ARBA" id="ARBA00009023"/>
    </source>
</evidence>
<dbReference type="InterPro" id="IPR038404">
    <property type="entry name" value="TRAP_DctP_sf"/>
</dbReference>
<keyword evidence="2" id="KW-0813">Transport</keyword>
<dbReference type="Gene3D" id="3.40.190.170">
    <property type="entry name" value="Bacterial extracellular solute-binding protein, family 7"/>
    <property type="match status" value="1"/>
</dbReference>
<gene>
    <name evidence="5" type="primary">dctP</name>
    <name evidence="5" type="ORF">V4C55_25715</name>
</gene>
<keyword evidence="3 4" id="KW-0732">Signal</keyword>
<feature type="signal peptide" evidence="4">
    <location>
        <begin position="1"/>
        <end position="27"/>
    </location>
</feature>
<dbReference type="Proteomes" id="UP001494588">
    <property type="component" value="Unassembled WGS sequence"/>
</dbReference>